<dbReference type="GO" id="GO:0005634">
    <property type="term" value="C:nucleus"/>
    <property type="evidence" value="ECO:0007669"/>
    <property type="project" value="TreeGrafter"/>
</dbReference>
<feature type="region of interest" description="Disordered" evidence="5">
    <location>
        <begin position="161"/>
        <end position="208"/>
    </location>
</feature>
<keyword evidence="8" id="KW-1185">Reference proteome</keyword>
<dbReference type="AlphaFoldDB" id="A0AAV4NYR1"/>
<dbReference type="Gene3D" id="1.20.5.170">
    <property type="match status" value="1"/>
</dbReference>
<keyword evidence="3" id="KW-0804">Transcription</keyword>
<evidence type="ECO:0000256" key="3">
    <source>
        <dbReference type="ARBA" id="ARBA00023163"/>
    </source>
</evidence>
<dbReference type="InterPro" id="IPR004827">
    <property type="entry name" value="bZIP"/>
</dbReference>
<dbReference type="SMART" id="SM00338">
    <property type="entry name" value="BRLZ"/>
    <property type="match status" value="1"/>
</dbReference>
<keyword evidence="2" id="KW-0238">DNA-binding</keyword>
<accession>A0AAV4NYR1</accession>
<dbReference type="PROSITE" id="PS00036">
    <property type="entry name" value="BZIP_BASIC"/>
    <property type="match status" value="1"/>
</dbReference>
<evidence type="ECO:0000256" key="5">
    <source>
        <dbReference type="SAM" id="MobiDB-lite"/>
    </source>
</evidence>
<evidence type="ECO:0000259" key="6">
    <source>
        <dbReference type="PROSITE" id="PS50217"/>
    </source>
</evidence>
<comment type="caution">
    <text evidence="7">The sequence shown here is derived from an EMBL/GenBank/DDBJ whole genome shotgun (WGS) entry which is preliminary data.</text>
</comment>
<dbReference type="Pfam" id="PF00170">
    <property type="entry name" value="bZIP_1"/>
    <property type="match status" value="1"/>
</dbReference>
<dbReference type="PROSITE" id="PS50217">
    <property type="entry name" value="BZIP"/>
    <property type="match status" value="1"/>
</dbReference>
<dbReference type="SUPFAM" id="SSF57959">
    <property type="entry name" value="Leucine zipper domain"/>
    <property type="match status" value="1"/>
</dbReference>
<name>A0AAV4NYR1_9ARAC</name>
<sequence>MCRCYFGKIRVGSRRKETNAHGKCDVTARDQLLYASTRGVVVGTNGKSSWSWICTGLLYTITILWSTACGFKRFCGGSLLVEVAGTSSLIRLDIPFYFVSMSHHVWIKRAMLPFRLHAPLHEHPGANLLFLQSGLCTPIQPLTFDSDPDCHSSAPPTPDIISGLMSLTGGPSPSDMSSGSFGDLTSPEDYHSASSPPSYSMDHSRVQATRSQLIKEGLKLTIQSRRMVHGLDNARPEYKLPVQEELTPEDEDRRRRRRERNKVAATKCRNKKKERTGKLVVESETLEVNNNALKTEIHSLEAERNELINLLQGHLPHCSKQQPSSRSYYGGHQNTVASHHAPSWSSVSG</sequence>
<dbReference type="GO" id="GO:0000978">
    <property type="term" value="F:RNA polymerase II cis-regulatory region sequence-specific DNA binding"/>
    <property type="evidence" value="ECO:0007669"/>
    <property type="project" value="TreeGrafter"/>
</dbReference>
<feature type="compositionally biased region" description="Low complexity" evidence="5">
    <location>
        <begin position="169"/>
        <end position="183"/>
    </location>
</feature>
<feature type="region of interest" description="Disordered" evidence="5">
    <location>
        <begin position="318"/>
        <end position="349"/>
    </location>
</feature>
<evidence type="ECO:0000256" key="1">
    <source>
        <dbReference type="ARBA" id="ARBA00023015"/>
    </source>
</evidence>
<organism evidence="7 8">
    <name type="scientific">Caerostris darwini</name>
    <dbReference type="NCBI Taxonomy" id="1538125"/>
    <lineage>
        <taxon>Eukaryota</taxon>
        <taxon>Metazoa</taxon>
        <taxon>Ecdysozoa</taxon>
        <taxon>Arthropoda</taxon>
        <taxon>Chelicerata</taxon>
        <taxon>Arachnida</taxon>
        <taxon>Araneae</taxon>
        <taxon>Araneomorphae</taxon>
        <taxon>Entelegynae</taxon>
        <taxon>Araneoidea</taxon>
        <taxon>Araneidae</taxon>
        <taxon>Caerostris</taxon>
    </lineage>
</organism>
<dbReference type="PANTHER" id="PTHR23351:SF24">
    <property type="entry name" value="ACTIVATING TRANSCRIPTION FACTOR 3-RELATED"/>
    <property type="match status" value="1"/>
</dbReference>
<protein>
    <submittedName>
        <fullName evidence="7">BZIP domain-containing protein</fullName>
    </submittedName>
</protein>
<dbReference type="PRINTS" id="PR00042">
    <property type="entry name" value="LEUZIPPRFOS"/>
</dbReference>
<feature type="region of interest" description="Disordered" evidence="5">
    <location>
        <begin position="239"/>
        <end position="262"/>
    </location>
</feature>
<dbReference type="InterPro" id="IPR046347">
    <property type="entry name" value="bZIP_sf"/>
</dbReference>
<dbReference type="InterPro" id="IPR000837">
    <property type="entry name" value="AP-1"/>
</dbReference>
<dbReference type="EMBL" id="BPLQ01002109">
    <property type="protein sequence ID" value="GIX88880.1"/>
    <property type="molecule type" value="Genomic_DNA"/>
</dbReference>
<feature type="domain" description="BZIP" evidence="6">
    <location>
        <begin position="251"/>
        <end position="314"/>
    </location>
</feature>
<feature type="compositionally biased region" description="Polar residues" evidence="5">
    <location>
        <begin position="319"/>
        <end position="349"/>
    </location>
</feature>
<dbReference type="GO" id="GO:0000981">
    <property type="term" value="F:DNA-binding transcription factor activity, RNA polymerase II-specific"/>
    <property type="evidence" value="ECO:0007669"/>
    <property type="project" value="TreeGrafter"/>
</dbReference>
<evidence type="ECO:0000313" key="8">
    <source>
        <dbReference type="Proteomes" id="UP001054837"/>
    </source>
</evidence>
<evidence type="ECO:0000313" key="7">
    <source>
        <dbReference type="EMBL" id="GIX88880.1"/>
    </source>
</evidence>
<evidence type="ECO:0000256" key="4">
    <source>
        <dbReference type="SAM" id="Coils"/>
    </source>
</evidence>
<feature type="coiled-coil region" evidence="4">
    <location>
        <begin position="283"/>
        <end position="310"/>
    </location>
</feature>
<dbReference type="PANTHER" id="PTHR23351">
    <property type="entry name" value="FOS TRANSCRIPTION FACTOR-RELATED"/>
    <property type="match status" value="1"/>
</dbReference>
<evidence type="ECO:0000256" key="2">
    <source>
        <dbReference type="ARBA" id="ARBA00023125"/>
    </source>
</evidence>
<gene>
    <name evidence="7" type="primary">AVEN_229629_1</name>
    <name evidence="7" type="ORF">CDAR_383371</name>
</gene>
<keyword evidence="4" id="KW-0175">Coiled coil</keyword>
<keyword evidence="1" id="KW-0805">Transcription regulation</keyword>
<proteinExistence type="predicted"/>
<dbReference type="Proteomes" id="UP001054837">
    <property type="component" value="Unassembled WGS sequence"/>
</dbReference>
<reference evidence="7 8" key="1">
    <citation type="submission" date="2021-06" db="EMBL/GenBank/DDBJ databases">
        <title>Caerostris darwini draft genome.</title>
        <authorList>
            <person name="Kono N."/>
            <person name="Arakawa K."/>
        </authorList>
    </citation>
    <scope>NUCLEOTIDE SEQUENCE [LARGE SCALE GENOMIC DNA]</scope>
</reference>